<keyword evidence="3 7" id="KW-0812">Transmembrane</keyword>
<evidence type="ECO:0000256" key="2">
    <source>
        <dbReference type="ARBA" id="ARBA00022614"/>
    </source>
</evidence>
<evidence type="ECO:0000256" key="8">
    <source>
        <dbReference type="SAM" id="SignalP"/>
    </source>
</evidence>
<dbReference type="SUPFAM" id="SSF52058">
    <property type="entry name" value="L domain-like"/>
    <property type="match status" value="1"/>
</dbReference>
<sequence>MKTPHEKPLLLISLLLLFSLLPFSHSEEDDVKCLKGLKGALIDPRGRLNGWSFENSSAGFICDFVGATCWNNNENRLITLQLSDFELMGNIPDSLQFCSSLQNLDISGNSLSGSIPSKICSWVPFLVSLDLSNNQLSGQIPTDLGNCKYLNKLVLSNNHLSGVIPFQLSNLGRLNTFSVANNDLSGSIPASLARFDEFIFDGNDGLCGRPTGSKCGRLSKMNLAIIIVAGVLGAAGSLLLGFGLWWCYFSRASRRRKEGYGLGRAHDGSWVERLRAYKYSQKPLRKVRVADLLAATNNFSRENVMMSTRTGTTYKAMLADGSVLGIKRLKASKLGEKLFRSEMSHLAKLKHPNLVPLLGYCVVQDERLLVYKHMSNGTLYSVLHGNTMVLDWSTRFRIGLGAARGLAWLHHGVNPPHLHQNISSNVILLDEDMDARIIDFGLARLILASDSNEGSYVNGELGEFGYIAPEYPSTMVASSKGDVYAFGLVLLELVTGYKPLEVNGVEEGFKGNLVDWVNHLSSSGRVIEAIDRDIRGKGHDNDILQVLRVASNCIVSKPKDRCSMYEAYESLNNMAEDHSSEQLDDFPLIFGRHDMDQPQ</sequence>
<dbReference type="AlphaFoldDB" id="A0A9Q1QCP5"/>
<dbReference type="PANTHER" id="PTHR48007:SF86">
    <property type="entry name" value="(WILD MALAYSIAN BANANA) HYPOTHETICAL PROTEIN"/>
    <property type="match status" value="1"/>
</dbReference>
<evidence type="ECO:0000313" key="11">
    <source>
        <dbReference type="Proteomes" id="UP001153076"/>
    </source>
</evidence>
<protein>
    <recommendedName>
        <fullName evidence="9">Protein kinase domain-containing protein</fullName>
    </recommendedName>
</protein>
<evidence type="ECO:0000256" key="3">
    <source>
        <dbReference type="ARBA" id="ARBA00022692"/>
    </source>
</evidence>
<feature type="transmembrane region" description="Helical" evidence="7">
    <location>
        <begin position="223"/>
        <end position="248"/>
    </location>
</feature>
<dbReference type="Gene3D" id="3.30.200.20">
    <property type="entry name" value="Phosphorylase Kinase, domain 1"/>
    <property type="match status" value="1"/>
</dbReference>
<comment type="subcellular location">
    <subcellularLocation>
        <location evidence="1">Membrane</location>
    </subcellularLocation>
</comment>
<dbReference type="InterPro" id="IPR000719">
    <property type="entry name" value="Prot_kinase_dom"/>
</dbReference>
<feature type="chain" id="PRO_5040334070" description="Protein kinase domain-containing protein" evidence="8">
    <location>
        <begin position="27"/>
        <end position="599"/>
    </location>
</feature>
<gene>
    <name evidence="10" type="ORF">Cgig2_029882</name>
</gene>
<evidence type="ECO:0000259" key="9">
    <source>
        <dbReference type="PROSITE" id="PS50011"/>
    </source>
</evidence>
<dbReference type="Gene3D" id="3.80.10.10">
    <property type="entry name" value="Ribonuclease Inhibitor"/>
    <property type="match status" value="1"/>
</dbReference>
<evidence type="ECO:0000256" key="1">
    <source>
        <dbReference type="ARBA" id="ARBA00004370"/>
    </source>
</evidence>
<keyword evidence="5 7" id="KW-1133">Transmembrane helix</keyword>
<dbReference type="Gene3D" id="1.10.510.10">
    <property type="entry name" value="Transferase(Phosphotransferase) domain 1"/>
    <property type="match status" value="1"/>
</dbReference>
<dbReference type="Pfam" id="PF07714">
    <property type="entry name" value="PK_Tyr_Ser-Thr"/>
    <property type="match status" value="1"/>
</dbReference>
<dbReference type="Pfam" id="PF00560">
    <property type="entry name" value="LRR_1"/>
    <property type="match status" value="3"/>
</dbReference>
<dbReference type="FunFam" id="3.80.10.10:FF:000415">
    <property type="entry name" value="Inactive LRR receptor-like serine/threonine-protein kinase BIR2"/>
    <property type="match status" value="1"/>
</dbReference>
<dbReference type="InterPro" id="IPR032675">
    <property type="entry name" value="LRR_dom_sf"/>
</dbReference>
<dbReference type="PROSITE" id="PS50011">
    <property type="entry name" value="PROTEIN_KINASE_DOM"/>
    <property type="match status" value="1"/>
</dbReference>
<keyword evidence="8" id="KW-0732">Signal</keyword>
<evidence type="ECO:0000256" key="6">
    <source>
        <dbReference type="ARBA" id="ARBA00023136"/>
    </source>
</evidence>
<dbReference type="GO" id="GO:0004672">
    <property type="term" value="F:protein kinase activity"/>
    <property type="evidence" value="ECO:0007669"/>
    <property type="project" value="InterPro"/>
</dbReference>
<dbReference type="GO" id="GO:0016020">
    <property type="term" value="C:membrane"/>
    <property type="evidence" value="ECO:0007669"/>
    <property type="project" value="UniProtKB-SubCell"/>
</dbReference>
<dbReference type="Proteomes" id="UP001153076">
    <property type="component" value="Unassembled WGS sequence"/>
</dbReference>
<organism evidence="10 11">
    <name type="scientific">Carnegiea gigantea</name>
    <dbReference type="NCBI Taxonomy" id="171969"/>
    <lineage>
        <taxon>Eukaryota</taxon>
        <taxon>Viridiplantae</taxon>
        <taxon>Streptophyta</taxon>
        <taxon>Embryophyta</taxon>
        <taxon>Tracheophyta</taxon>
        <taxon>Spermatophyta</taxon>
        <taxon>Magnoliopsida</taxon>
        <taxon>eudicotyledons</taxon>
        <taxon>Gunneridae</taxon>
        <taxon>Pentapetalae</taxon>
        <taxon>Caryophyllales</taxon>
        <taxon>Cactineae</taxon>
        <taxon>Cactaceae</taxon>
        <taxon>Cactoideae</taxon>
        <taxon>Echinocereeae</taxon>
        <taxon>Carnegiea</taxon>
    </lineage>
</organism>
<feature type="signal peptide" evidence="8">
    <location>
        <begin position="1"/>
        <end position="26"/>
    </location>
</feature>
<dbReference type="InterPro" id="IPR001611">
    <property type="entry name" value="Leu-rich_rpt"/>
</dbReference>
<evidence type="ECO:0000256" key="7">
    <source>
        <dbReference type="SAM" id="Phobius"/>
    </source>
</evidence>
<dbReference type="PANTHER" id="PTHR48007">
    <property type="entry name" value="LEUCINE-RICH REPEAT RECEPTOR-LIKE PROTEIN KINASE PXC1"/>
    <property type="match status" value="1"/>
</dbReference>
<evidence type="ECO:0000256" key="4">
    <source>
        <dbReference type="ARBA" id="ARBA00022737"/>
    </source>
</evidence>
<dbReference type="InterPro" id="IPR001245">
    <property type="entry name" value="Ser-Thr/Tyr_kinase_cat_dom"/>
</dbReference>
<proteinExistence type="predicted"/>
<dbReference type="OrthoDB" id="598358at2759"/>
<dbReference type="Pfam" id="PF08263">
    <property type="entry name" value="LRRNT_2"/>
    <property type="match status" value="1"/>
</dbReference>
<evidence type="ECO:0000256" key="5">
    <source>
        <dbReference type="ARBA" id="ARBA00022989"/>
    </source>
</evidence>
<evidence type="ECO:0000313" key="10">
    <source>
        <dbReference type="EMBL" id="KAJ8436636.1"/>
    </source>
</evidence>
<keyword evidence="11" id="KW-1185">Reference proteome</keyword>
<keyword evidence="4" id="KW-0677">Repeat</keyword>
<dbReference type="InterPro" id="IPR046959">
    <property type="entry name" value="PRK1-6/SRF4-like"/>
</dbReference>
<comment type="caution">
    <text evidence="10">The sequence shown here is derived from an EMBL/GenBank/DDBJ whole genome shotgun (WGS) entry which is preliminary data.</text>
</comment>
<accession>A0A9Q1QCP5</accession>
<keyword evidence="6 7" id="KW-0472">Membrane</keyword>
<dbReference type="SUPFAM" id="SSF56112">
    <property type="entry name" value="Protein kinase-like (PK-like)"/>
    <property type="match status" value="1"/>
</dbReference>
<dbReference type="EMBL" id="JAKOGI010000337">
    <property type="protein sequence ID" value="KAJ8436636.1"/>
    <property type="molecule type" value="Genomic_DNA"/>
</dbReference>
<keyword evidence="2" id="KW-0433">Leucine-rich repeat</keyword>
<reference evidence="10" key="1">
    <citation type="submission" date="2022-04" db="EMBL/GenBank/DDBJ databases">
        <title>Carnegiea gigantea Genome sequencing and assembly v2.</title>
        <authorList>
            <person name="Copetti D."/>
            <person name="Sanderson M.J."/>
            <person name="Burquez A."/>
            <person name="Wojciechowski M.F."/>
        </authorList>
    </citation>
    <scope>NUCLEOTIDE SEQUENCE</scope>
    <source>
        <strain evidence="10">SGP5-SGP5p</strain>
        <tissue evidence="10">Aerial part</tissue>
    </source>
</reference>
<name>A0A9Q1QCP5_9CARY</name>
<feature type="domain" description="Protein kinase" evidence="9">
    <location>
        <begin position="299"/>
        <end position="581"/>
    </location>
</feature>
<dbReference type="GO" id="GO:0005524">
    <property type="term" value="F:ATP binding"/>
    <property type="evidence" value="ECO:0007669"/>
    <property type="project" value="InterPro"/>
</dbReference>
<dbReference type="InterPro" id="IPR013210">
    <property type="entry name" value="LRR_N_plant-typ"/>
</dbReference>
<dbReference type="InterPro" id="IPR011009">
    <property type="entry name" value="Kinase-like_dom_sf"/>
</dbReference>